<name>A0AB73GZB3_9XANT</name>
<dbReference type="AlphaFoldDB" id="A0AB73GZB3"/>
<sequence>MHVESVEIFSDQSNMPVIGHLGRQFPGVLVQGDTLHTLCAQAIKALWDRPDVRDELQDLHNKLLSMLAHYKTVFNEHQFALPFVETLMPNYSFRPKFLSDAA</sequence>
<evidence type="ECO:0000313" key="1">
    <source>
        <dbReference type="EMBL" id="MBB5671464.1"/>
    </source>
</evidence>
<proteinExistence type="predicted"/>
<dbReference type="Proteomes" id="UP000528595">
    <property type="component" value="Unassembled WGS sequence"/>
</dbReference>
<organism evidence="1">
    <name type="scientific">Xanthomonas arboricola</name>
    <dbReference type="NCBI Taxonomy" id="56448"/>
    <lineage>
        <taxon>Bacteria</taxon>
        <taxon>Pseudomonadati</taxon>
        <taxon>Pseudomonadota</taxon>
        <taxon>Gammaproteobacteria</taxon>
        <taxon>Lysobacterales</taxon>
        <taxon>Lysobacteraceae</taxon>
        <taxon>Xanthomonas</taxon>
    </lineage>
</organism>
<dbReference type="Pfam" id="PF22281">
    <property type="entry name" value="DUF6959"/>
    <property type="match status" value="1"/>
</dbReference>
<protein>
    <submittedName>
        <fullName evidence="1">Uncharacterized protein</fullName>
    </submittedName>
</protein>
<dbReference type="InterPro" id="IPR053801">
    <property type="entry name" value="DUF6959"/>
</dbReference>
<dbReference type="RefSeq" id="WP_184578056.1">
    <property type="nucleotide sequence ID" value="NZ_JACIIQ010000013.1"/>
</dbReference>
<reference evidence="1" key="1">
    <citation type="submission" date="2020-08" db="EMBL/GenBank/DDBJ databases">
        <title>Studying the diversity of plant-associated saprophytic bacteria and their role in host health and plant-pathogen interactions.</title>
        <authorList>
            <person name="Potnis N."/>
        </authorList>
    </citation>
    <scope>NUCLEOTIDE SEQUENCE</scope>
    <source>
        <strain evidence="1">F21</strain>
    </source>
</reference>
<dbReference type="EMBL" id="JACIIQ010000013">
    <property type="protein sequence ID" value="MBB5671464.1"/>
    <property type="molecule type" value="Genomic_DNA"/>
</dbReference>
<accession>A0AB73GZB3</accession>
<gene>
    <name evidence="1" type="ORF">FHR65_003039</name>
</gene>
<comment type="caution">
    <text evidence="1">The sequence shown here is derived from an EMBL/GenBank/DDBJ whole genome shotgun (WGS) entry which is preliminary data.</text>
</comment>